<keyword evidence="2" id="KW-0325">Glycoprotein</keyword>
<evidence type="ECO:0000313" key="3">
    <source>
        <dbReference type="EMBL" id="KAF5887660.1"/>
    </source>
</evidence>
<evidence type="ECO:0000313" key="4">
    <source>
        <dbReference type="Proteomes" id="UP000727407"/>
    </source>
</evidence>
<sequence>MFLNPFFLSFGFPDLKDFLSLIPAVRQAEILNSISVEELSEFLNRPNTVSDGAELCTLLNNYNMTNQYLAREPVLSSALASLTLACVWPQALRASSPADVEQWFNVRLVNYLPYLTSHLISSTQLSNASCLAYRKLVYVLGNNYNFSATHFTPADVYSSIRAYLTSNDGRPRCFNSSDPLLNSTAWFADNIGFFITFISVSDIHSFLSENMTSEFLENSENLQLFNNSGIAGIVLEYYTKELDTRNPDFSPLRLPAELLCHSPSSMFDALGDSDVQAILRSINNYCTGISPEVTAVLVAKFPNISASTIQSLGSQCVGLTVGQILSAPANAIISSLSTLSNIGGWDQGQVNALVQSIINAGFNISTASTLVSLGTLISGVPSATISNIPYSEILSLSQNPTFIDNILSAPTVLQETFVQKIISVDQPEVIAIVPGALVTYIPLVLLTSLSSENISLINTQSWSHEQVTEQSHIAGDILSVSVLQGFSCSAVQTLPLQKTKDLVKACRPRAGRDKVLLEEAQLVCMYNYVKDDPSVSFTDVPSDLLLYYSYENIQKENCQSYFTALGSADFSILSSVLDKQTILFDAAKDCLVKHTQ</sequence>
<protein>
    <submittedName>
        <fullName evidence="3">Mesothelin-like protein</fullName>
    </submittedName>
</protein>
<dbReference type="GO" id="GO:0009986">
    <property type="term" value="C:cell surface"/>
    <property type="evidence" value="ECO:0007669"/>
    <property type="project" value="TreeGrafter"/>
</dbReference>
<dbReference type="AlphaFoldDB" id="A0A8J4T458"/>
<proteinExistence type="predicted"/>
<dbReference type="PANTHER" id="PTHR23412:SF6">
    <property type="entry name" value="MESOTHELIN"/>
    <property type="match status" value="1"/>
</dbReference>
<dbReference type="EMBL" id="QNUK01001083">
    <property type="protein sequence ID" value="KAF5887660.1"/>
    <property type="molecule type" value="Genomic_DNA"/>
</dbReference>
<evidence type="ECO:0000256" key="1">
    <source>
        <dbReference type="ARBA" id="ARBA00022729"/>
    </source>
</evidence>
<comment type="caution">
    <text evidence="3">The sequence shown here is derived from an EMBL/GenBank/DDBJ whole genome shotgun (WGS) entry which is preliminary data.</text>
</comment>
<evidence type="ECO:0000256" key="2">
    <source>
        <dbReference type="ARBA" id="ARBA00023180"/>
    </source>
</evidence>
<reference evidence="3" key="1">
    <citation type="submission" date="2020-07" db="EMBL/GenBank/DDBJ databases">
        <title>Clarias magur genome sequencing, assembly and annotation.</title>
        <authorList>
            <person name="Kushwaha B."/>
            <person name="Kumar R."/>
            <person name="Das P."/>
            <person name="Joshi C.G."/>
            <person name="Kumar D."/>
            <person name="Nagpure N.S."/>
            <person name="Pandey M."/>
            <person name="Agarwal S."/>
            <person name="Srivastava S."/>
            <person name="Singh M."/>
            <person name="Sahoo L."/>
            <person name="Jayasankar P."/>
            <person name="Meher P.K."/>
            <person name="Koringa P.G."/>
            <person name="Iquebal M.A."/>
            <person name="Das S.P."/>
            <person name="Bit A."/>
            <person name="Patnaik S."/>
            <person name="Patel N."/>
            <person name="Shah T.M."/>
            <person name="Hinsu A."/>
            <person name="Jena J.K."/>
        </authorList>
    </citation>
    <scope>NUCLEOTIDE SEQUENCE</scope>
    <source>
        <strain evidence="3">CIFAMagur01</strain>
        <tissue evidence="3">Testis</tissue>
    </source>
</reference>
<keyword evidence="1" id="KW-0732">Signal</keyword>
<gene>
    <name evidence="3" type="ORF">DAT39_022186</name>
</gene>
<dbReference type="OrthoDB" id="9329195at2759"/>
<organism evidence="3 4">
    <name type="scientific">Clarias magur</name>
    <name type="common">Asian catfish</name>
    <name type="synonym">Macropteronotus magur</name>
    <dbReference type="NCBI Taxonomy" id="1594786"/>
    <lineage>
        <taxon>Eukaryota</taxon>
        <taxon>Metazoa</taxon>
        <taxon>Chordata</taxon>
        <taxon>Craniata</taxon>
        <taxon>Vertebrata</taxon>
        <taxon>Euteleostomi</taxon>
        <taxon>Actinopterygii</taxon>
        <taxon>Neopterygii</taxon>
        <taxon>Teleostei</taxon>
        <taxon>Ostariophysi</taxon>
        <taxon>Siluriformes</taxon>
        <taxon>Clariidae</taxon>
        <taxon>Clarias</taxon>
    </lineage>
</organism>
<dbReference type="InterPro" id="IPR026664">
    <property type="entry name" value="Stereocilin-rel"/>
</dbReference>
<name>A0A8J4T458_CLAMG</name>
<keyword evidence="4" id="KW-1185">Reference proteome</keyword>
<dbReference type="Proteomes" id="UP000727407">
    <property type="component" value="Unassembled WGS sequence"/>
</dbReference>
<accession>A0A8J4T458</accession>
<dbReference type="GO" id="GO:0007160">
    <property type="term" value="P:cell-matrix adhesion"/>
    <property type="evidence" value="ECO:0007669"/>
    <property type="project" value="TreeGrafter"/>
</dbReference>
<dbReference type="PANTHER" id="PTHR23412">
    <property type="entry name" value="STEREOCILIN RELATED"/>
    <property type="match status" value="1"/>
</dbReference>